<dbReference type="SUPFAM" id="SSF52540">
    <property type="entry name" value="P-loop containing nucleoside triphosphate hydrolases"/>
    <property type="match status" value="1"/>
</dbReference>
<protein>
    <submittedName>
        <fullName evidence="1">DNA/RNA helicase, DEAD/DEAH box type, N-terminal</fullName>
    </submittedName>
</protein>
<keyword evidence="2" id="KW-1185">Reference proteome</keyword>
<organism evidence="1 2">
    <name type="scientific">Artemisia annua</name>
    <name type="common">Sweet wormwood</name>
    <dbReference type="NCBI Taxonomy" id="35608"/>
    <lineage>
        <taxon>Eukaryota</taxon>
        <taxon>Viridiplantae</taxon>
        <taxon>Streptophyta</taxon>
        <taxon>Embryophyta</taxon>
        <taxon>Tracheophyta</taxon>
        <taxon>Spermatophyta</taxon>
        <taxon>Magnoliopsida</taxon>
        <taxon>eudicotyledons</taxon>
        <taxon>Gunneridae</taxon>
        <taxon>Pentapetalae</taxon>
        <taxon>asterids</taxon>
        <taxon>campanulids</taxon>
        <taxon>Asterales</taxon>
        <taxon>Asteraceae</taxon>
        <taxon>Asteroideae</taxon>
        <taxon>Anthemideae</taxon>
        <taxon>Artemisiinae</taxon>
        <taxon>Artemisia</taxon>
    </lineage>
</organism>
<dbReference type="EMBL" id="PKPP01000639">
    <property type="protein sequence ID" value="PWA90315.1"/>
    <property type="molecule type" value="Genomic_DNA"/>
</dbReference>
<dbReference type="Proteomes" id="UP000245207">
    <property type="component" value="Unassembled WGS sequence"/>
</dbReference>
<dbReference type="STRING" id="35608.A0A2U1PX56"/>
<sequence>MLVIGLTVVVGSSKAREAQSEYFSLRAILFAATRSVLDFQGSRSFIEILSRLVVHPWTVYTLIDIGGGKYYPVTDGLIQAMVRLCPRRRQTMLLSATITEQVDELIKLLLDKPVRLTADPTTNSPSTLTE</sequence>
<evidence type="ECO:0000313" key="2">
    <source>
        <dbReference type="Proteomes" id="UP000245207"/>
    </source>
</evidence>
<gene>
    <name evidence="1" type="ORF">CTI12_AA101870</name>
</gene>
<accession>A0A2U1PX56</accession>
<dbReference type="Gene3D" id="3.40.50.300">
    <property type="entry name" value="P-loop containing nucleotide triphosphate hydrolases"/>
    <property type="match status" value="1"/>
</dbReference>
<proteinExistence type="predicted"/>
<keyword evidence="1" id="KW-0347">Helicase</keyword>
<keyword evidence="1" id="KW-0378">Hydrolase</keyword>
<name>A0A2U1PX56_ARTAN</name>
<evidence type="ECO:0000313" key="1">
    <source>
        <dbReference type="EMBL" id="PWA90315.1"/>
    </source>
</evidence>
<dbReference type="AlphaFoldDB" id="A0A2U1PX56"/>
<dbReference type="GO" id="GO:0004386">
    <property type="term" value="F:helicase activity"/>
    <property type="evidence" value="ECO:0007669"/>
    <property type="project" value="UniProtKB-KW"/>
</dbReference>
<keyword evidence="1" id="KW-0067">ATP-binding</keyword>
<comment type="caution">
    <text evidence="1">The sequence shown here is derived from an EMBL/GenBank/DDBJ whole genome shotgun (WGS) entry which is preliminary data.</text>
</comment>
<dbReference type="OrthoDB" id="10259843at2759"/>
<dbReference type="InterPro" id="IPR027417">
    <property type="entry name" value="P-loop_NTPase"/>
</dbReference>
<keyword evidence="1" id="KW-0547">Nucleotide-binding</keyword>
<reference evidence="1 2" key="1">
    <citation type="journal article" date="2018" name="Mol. Plant">
        <title>The genome of Artemisia annua provides insight into the evolution of Asteraceae family and artemisinin biosynthesis.</title>
        <authorList>
            <person name="Shen Q."/>
            <person name="Zhang L."/>
            <person name="Liao Z."/>
            <person name="Wang S."/>
            <person name="Yan T."/>
            <person name="Shi P."/>
            <person name="Liu M."/>
            <person name="Fu X."/>
            <person name="Pan Q."/>
            <person name="Wang Y."/>
            <person name="Lv Z."/>
            <person name="Lu X."/>
            <person name="Zhang F."/>
            <person name="Jiang W."/>
            <person name="Ma Y."/>
            <person name="Chen M."/>
            <person name="Hao X."/>
            <person name="Li L."/>
            <person name="Tang Y."/>
            <person name="Lv G."/>
            <person name="Zhou Y."/>
            <person name="Sun X."/>
            <person name="Brodelius P.E."/>
            <person name="Rose J.K.C."/>
            <person name="Tang K."/>
        </authorList>
    </citation>
    <scope>NUCLEOTIDE SEQUENCE [LARGE SCALE GENOMIC DNA]</scope>
    <source>
        <strain evidence="2">cv. Huhao1</strain>
        <tissue evidence="1">Leaf</tissue>
    </source>
</reference>